<name>A0A2K9NT12_BACTC</name>
<dbReference type="KEGG" id="bsto:C0V70_11100"/>
<dbReference type="Proteomes" id="UP000235584">
    <property type="component" value="Chromosome"/>
</dbReference>
<gene>
    <name evidence="1" type="ORF">C0V70_11100</name>
</gene>
<evidence type="ECO:0000313" key="1">
    <source>
        <dbReference type="EMBL" id="AUN98638.1"/>
    </source>
</evidence>
<dbReference type="Gene3D" id="1.25.40.10">
    <property type="entry name" value="Tetratricopeptide repeat domain"/>
    <property type="match status" value="1"/>
</dbReference>
<dbReference type="SUPFAM" id="SSF48452">
    <property type="entry name" value="TPR-like"/>
    <property type="match status" value="1"/>
</dbReference>
<dbReference type="InterPro" id="IPR019734">
    <property type="entry name" value="TPR_rpt"/>
</dbReference>
<reference evidence="1 2" key="1">
    <citation type="submission" date="2018-01" db="EMBL/GenBank/DDBJ databases">
        <title>Complete genome sequence of Bacteriovorax stolpii DSM12778.</title>
        <authorList>
            <person name="Tang B."/>
            <person name="Chang J."/>
        </authorList>
    </citation>
    <scope>NUCLEOTIDE SEQUENCE [LARGE SCALE GENOMIC DNA]</scope>
    <source>
        <strain evidence="1 2">DSM 12778</strain>
    </source>
</reference>
<dbReference type="AlphaFoldDB" id="A0A2K9NT12"/>
<dbReference type="EMBL" id="CP025704">
    <property type="protein sequence ID" value="AUN98638.1"/>
    <property type="molecule type" value="Genomic_DNA"/>
</dbReference>
<dbReference type="OrthoDB" id="5293170at2"/>
<dbReference type="PROSITE" id="PS50005">
    <property type="entry name" value="TPR"/>
    <property type="match status" value="1"/>
</dbReference>
<proteinExistence type="predicted"/>
<accession>A0A2K9NT12</accession>
<protein>
    <submittedName>
        <fullName evidence="1">Uncharacterized protein</fullName>
    </submittedName>
</protein>
<dbReference type="InterPro" id="IPR011990">
    <property type="entry name" value="TPR-like_helical_dom_sf"/>
</dbReference>
<keyword evidence="2" id="KW-1185">Reference proteome</keyword>
<evidence type="ECO:0000313" key="2">
    <source>
        <dbReference type="Proteomes" id="UP000235584"/>
    </source>
</evidence>
<organism evidence="1 2">
    <name type="scientific">Bacteriovorax stolpii</name>
    <name type="common">Bdellovibrio stolpii</name>
    <dbReference type="NCBI Taxonomy" id="960"/>
    <lineage>
        <taxon>Bacteria</taxon>
        <taxon>Pseudomonadati</taxon>
        <taxon>Bdellovibrionota</taxon>
        <taxon>Bacteriovoracia</taxon>
        <taxon>Bacteriovoracales</taxon>
        <taxon>Bacteriovoracaceae</taxon>
        <taxon>Bacteriovorax</taxon>
    </lineage>
</organism>
<dbReference type="RefSeq" id="WP_102243929.1">
    <property type="nucleotide sequence ID" value="NZ_CP025704.1"/>
</dbReference>
<sequence>MTTTTTSSSNREINEILNENKVQGFVAKNKIAVYTVFGVIVAAVLAFGMFKTFADKSNVEYNNKIHAFEITTLKDYLANPTAPNAAKTLESGVMNLHLEMGEYLGLLPLVIKSSDALMAHAQNTEARAVLSVGEKIASDDYAKYFILSRQAAVFEDLGEDKLAIETLEKMTSQSVKIFEGKTYLDLGRLYMKAGDKEKAKKNFTYVVEKAKGEAEFVKIAQLYLTKL</sequence>